<gene>
    <name evidence="1" type="ORF">HID58_016312</name>
</gene>
<feature type="non-terminal residue" evidence="1">
    <location>
        <position position="301"/>
    </location>
</feature>
<dbReference type="InterPro" id="IPR012677">
    <property type="entry name" value="Nucleotide-bd_a/b_plait_sf"/>
</dbReference>
<accession>A0ABQ8DMI6</accession>
<reference evidence="1 2" key="1">
    <citation type="submission" date="2021-05" db="EMBL/GenBank/DDBJ databases">
        <title>Genome Assembly of Synthetic Allotetraploid Brassica napus Reveals Homoeologous Exchanges between Subgenomes.</title>
        <authorList>
            <person name="Davis J.T."/>
        </authorList>
    </citation>
    <scope>NUCLEOTIDE SEQUENCE [LARGE SCALE GENOMIC DNA]</scope>
    <source>
        <strain evidence="2">cv. Da-Ae</strain>
        <tissue evidence="1">Seedling</tissue>
    </source>
</reference>
<protein>
    <recommendedName>
        <fullName evidence="3">RRM domain-containing protein</fullName>
    </recommendedName>
</protein>
<keyword evidence="2" id="KW-1185">Reference proteome</keyword>
<dbReference type="EMBL" id="JAGKQM010000004">
    <property type="protein sequence ID" value="KAH0930585.1"/>
    <property type="molecule type" value="Genomic_DNA"/>
</dbReference>
<dbReference type="Proteomes" id="UP000824890">
    <property type="component" value="Unassembled WGS sequence"/>
</dbReference>
<dbReference type="InterPro" id="IPR035979">
    <property type="entry name" value="RBD_domain_sf"/>
</dbReference>
<proteinExistence type="predicted"/>
<comment type="caution">
    <text evidence="1">The sequence shown here is derived from an EMBL/GenBank/DDBJ whole genome shotgun (WGS) entry which is preliminary data.</text>
</comment>
<sequence>GPIMFESEAAREAFLERNSRPQFRMSVEGFNPYRPEDEIRRELVNHFESCGEVFRVIVPTDPIVDRRAFVILFGHDAEEKALQLNGSDIGDWNALVKSAPMDQENEYLMAQRYKKSLVDALVNDKKFKFGIAVWGYDTSLPEDEVESVLRRHFSSCGGITHVYIYGKRANIYFSEEHEETSALGLHRSEVSGFRITTRRLATARRNHSLAPGQSSRRIGYTRPAIMIEFAPEIGRKVKAFKKIKRIVKKVMALRRMKEAGKEKATTKEKFMPSSRMKEATKERVTAFLSPIILSPKDYEAL</sequence>
<name>A0ABQ8DMI6_BRANA</name>
<evidence type="ECO:0000313" key="1">
    <source>
        <dbReference type="EMBL" id="KAH0930585.1"/>
    </source>
</evidence>
<evidence type="ECO:0008006" key="3">
    <source>
        <dbReference type="Google" id="ProtNLM"/>
    </source>
</evidence>
<dbReference type="Gene3D" id="3.30.70.330">
    <property type="match status" value="2"/>
</dbReference>
<organism evidence="1 2">
    <name type="scientific">Brassica napus</name>
    <name type="common">Rape</name>
    <dbReference type="NCBI Taxonomy" id="3708"/>
    <lineage>
        <taxon>Eukaryota</taxon>
        <taxon>Viridiplantae</taxon>
        <taxon>Streptophyta</taxon>
        <taxon>Embryophyta</taxon>
        <taxon>Tracheophyta</taxon>
        <taxon>Spermatophyta</taxon>
        <taxon>Magnoliopsida</taxon>
        <taxon>eudicotyledons</taxon>
        <taxon>Gunneridae</taxon>
        <taxon>Pentapetalae</taxon>
        <taxon>rosids</taxon>
        <taxon>malvids</taxon>
        <taxon>Brassicales</taxon>
        <taxon>Brassicaceae</taxon>
        <taxon>Brassiceae</taxon>
        <taxon>Brassica</taxon>
    </lineage>
</organism>
<feature type="non-terminal residue" evidence="1">
    <location>
        <position position="1"/>
    </location>
</feature>
<dbReference type="SUPFAM" id="SSF54928">
    <property type="entry name" value="RNA-binding domain, RBD"/>
    <property type="match status" value="2"/>
</dbReference>
<evidence type="ECO:0000313" key="2">
    <source>
        <dbReference type="Proteomes" id="UP000824890"/>
    </source>
</evidence>